<dbReference type="PANTHER" id="PTHR15004">
    <property type="entry name" value="GLUTAMYL-TRNA(GLN) AMIDOTRANSFERASE SUBUNIT C, MITOCHONDRIAL"/>
    <property type="match status" value="1"/>
</dbReference>
<dbReference type="Gene3D" id="1.10.20.60">
    <property type="entry name" value="Glu-tRNAGln amidotransferase C subunit, N-terminal domain"/>
    <property type="match status" value="1"/>
</dbReference>
<keyword evidence="1" id="KW-0436">Ligase</keyword>
<dbReference type="RefSeq" id="WP_037405506.1">
    <property type="nucleotide sequence ID" value="NZ_MEIP01000013.1"/>
</dbReference>
<reference evidence="2 3" key="1">
    <citation type="journal article" date="2017" name="MBio">
        <title>Type VI secretion-mediated competition in the bee gut microbiome.</title>
        <authorList>
            <person name="Steele M.I."/>
            <person name="Kwong W.K."/>
            <person name="Powell J.E."/>
            <person name="Whiteley M."/>
            <person name="Moran N.A."/>
        </authorList>
    </citation>
    <scope>NUCLEOTIDE SEQUENCE [LARGE SCALE GENOMIC DNA]</scope>
    <source>
        <strain evidence="2 3">Ruf1-X</strain>
    </source>
</reference>
<dbReference type="InterPro" id="IPR003837">
    <property type="entry name" value="GatC"/>
</dbReference>
<dbReference type="Pfam" id="PF02686">
    <property type="entry name" value="GatC"/>
    <property type="match status" value="1"/>
</dbReference>
<keyword evidence="1" id="KW-0067">ATP-binding</keyword>
<dbReference type="eggNOG" id="COG0721">
    <property type="taxonomic scope" value="Bacteria"/>
</dbReference>
<dbReference type="NCBIfam" id="TIGR00135">
    <property type="entry name" value="gatC"/>
    <property type="match status" value="1"/>
</dbReference>
<evidence type="ECO:0000313" key="3">
    <source>
        <dbReference type="Proteomes" id="UP000229970"/>
    </source>
</evidence>
<dbReference type="PANTHER" id="PTHR15004:SF0">
    <property type="entry name" value="GLUTAMYL-TRNA(GLN) AMIDOTRANSFERASE SUBUNIT C, MITOCHONDRIAL"/>
    <property type="match status" value="1"/>
</dbReference>
<dbReference type="GO" id="GO:0050567">
    <property type="term" value="F:glutaminyl-tRNA synthase (glutamine-hydrolyzing) activity"/>
    <property type="evidence" value="ECO:0007669"/>
    <property type="project" value="UniProtKB-UniRule"/>
</dbReference>
<proteinExistence type="inferred from homology"/>
<keyword evidence="2" id="KW-0808">Transferase</keyword>
<comment type="similarity">
    <text evidence="1">Belongs to the GatC family.</text>
</comment>
<dbReference type="AlphaFoldDB" id="A0A066TCH8"/>
<dbReference type="EC" id="6.3.5.-" evidence="1"/>
<dbReference type="GO" id="GO:0070681">
    <property type="term" value="P:glutaminyl-tRNAGln biosynthesis via transamidation"/>
    <property type="evidence" value="ECO:0007669"/>
    <property type="project" value="TreeGrafter"/>
</dbReference>
<comment type="subunit">
    <text evidence="1">Heterotrimer of A, B and C subunits.</text>
</comment>
<evidence type="ECO:0000313" key="2">
    <source>
        <dbReference type="EMBL" id="PIT48455.1"/>
    </source>
</evidence>
<dbReference type="Proteomes" id="UP000229970">
    <property type="component" value="Unassembled WGS sequence"/>
</dbReference>
<dbReference type="GO" id="GO:0006412">
    <property type="term" value="P:translation"/>
    <property type="evidence" value="ECO:0007669"/>
    <property type="project" value="UniProtKB-UniRule"/>
</dbReference>
<dbReference type="EMBL" id="MEIP01000013">
    <property type="protein sequence ID" value="PIT48455.1"/>
    <property type="molecule type" value="Genomic_DNA"/>
</dbReference>
<dbReference type="GO" id="GO:0005524">
    <property type="term" value="F:ATP binding"/>
    <property type="evidence" value="ECO:0007669"/>
    <property type="project" value="UniProtKB-KW"/>
</dbReference>
<keyword evidence="1" id="KW-0648">Protein biosynthesis</keyword>
<dbReference type="GO" id="GO:0016740">
    <property type="term" value="F:transferase activity"/>
    <property type="evidence" value="ECO:0007669"/>
    <property type="project" value="UniProtKB-KW"/>
</dbReference>
<protein>
    <recommendedName>
        <fullName evidence="1">Aspartyl/glutamyl-tRNA(Asn/Gln) amidotransferase subunit C</fullName>
        <shortName evidence="1">Asp/Glu-ADT subunit C</shortName>
        <ecNumber evidence="1">6.3.5.-</ecNumber>
    </recommendedName>
</protein>
<organism evidence="2 3">
    <name type="scientific">Snodgrassella alvi</name>
    <dbReference type="NCBI Taxonomy" id="1196083"/>
    <lineage>
        <taxon>Bacteria</taxon>
        <taxon>Pseudomonadati</taxon>
        <taxon>Pseudomonadota</taxon>
        <taxon>Betaproteobacteria</taxon>
        <taxon>Neisseriales</taxon>
        <taxon>Neisseriaceae</taxon>
        <taxon>Snodgrassella</taxon>
    </lineage>
</organism>
<dbReference type="HAMAP" id="MF_00122">
    <property type="entry name" value="GatC"/>
    <property type="match status" value="1"/>
</dbReference>
<comment type="function">
    <text evidence="1">Allows the formation of correctly charged Asn-tRNA(Asn) or Gln-tRNA(Gln) through the transamidation of misacylated Asp-tRNA(Asn) or Glu-tRNA(Gln) in organisms which lack either or both of asparaginyl-tRNA or glutaminyl-tRNA synthetases. The reaction takes place in the presence of glutamine and ATP through an activated phospho-Asp-tRNA(Asn) or phospho-Glu-tRNA(Gln).</text>
</comment>
<keyword evidence="1" id="KW-0547">Nucleotide-binding</keyword>
<comment type="catalytic activity">
    <reaction evidence="1">
        <text>L-aspartyl-tRNA(Asn) + L-glutamine + ATP + H2O = L-asparaginyl-tRNA(Asn) + L-glutamate + ADP + phosphate + 2 H(+)</text>
        <dbReference type="Rhea" id="RHEA:14513"/>
        <dbReference type="Rhea" id="RHEA-COMP:9674"/>
        <dbReference type="Rhea" id="RHEA-COMP:9677"/>
        <dbReference type="ChEBI" id="CHEBI:15377"/>
        <dbReference type="ChEBI" id="CHEBI:15378"/>
        <dbReference type="ChEBI" id="CHEBI:29985"/>
        <dbReference type="ChEBI" id="CHEBI:30616"/>
        <dbReference type="ChEBI" id="CHEBI:43474"/>
        <dbReference type="ChEBI" id="CHEBI:58359"/>
        <dbReference type="ChEBI" id="CHEBI:78515"/>
        <dbReference type="ChEBI" id="CHEBI:78516"/>
        <dbReference type="ChEBI" id="CHEBI:456216"/>
    </reaction>
</comment>
<dbReference type="SUPFAM" id="SSF141000">
    <property type="entry name" value="Glu-tRNAGln amidotransferase C subunit"/>
    <property type="match status" value="1"/>
</dbReference>
<name>A0A066TCH8_9NEIS</name>
<comment type="caution">
    <text evidence="2">The sequence shown here is derived from an EMBL/GenBank/DDBJ whole genome shotgun (WGS) entry which is preliminary data.</text>
</comment>
<comment type="catalytic activity">
    <reaction evidence="1">
        <text>L-glutamyl-tRNA(Gln) + L-glutamine + ATP + H2O = L-glutaminyl-tRNA(Gln) + L-glutamate + ADP + phosphate + H(+)</text>
        <dbReference type="Rhea" id="RHEA:17521"/>
        <dbReference type="Rhea" id="RHEA-COMP:9681"/>
        <dbReference type="Rhea" id="RHEA-COMP:9684"/>
        <dbReference type="ChEBI" id="CHEBI:15377"/>
        <dbReference type="ChEBI" id="CHEBI:15378"/>
        <dbReference type="ChEBI" id="CHEBI:29985"/>
        <dbReference type="ChEBI" id="CHEBI:30616"/>
        <dbReference type="ChEBI" id="CHEBI:43474"/>
        <dbReference type="ChEBI" id="CHEBI:58359"/>
        <dbReference type="ChEBI" id="CHEBI:78520"/>
        <dbReference type="ChEBI" id="CHEBI:78521"/>
        <dbReference type="ChEBI" id="CHEBI:456216"/>
    </reaction>
</comment>
<sequence length="95" mass="10895">MALTLSDVDKLARLSRLSLSETERNNMLVELNHVFELVEKMQEVNTDGVEPMAHPHEQALRLREDSVTEKDQHCILQSCAPLVDRDLYLVPKVIE</sequence>
<gene>
    <name evidence="1" type="primary">gatC</name>
    <name evidence="2" type="ORF">BHC46_04350</name>
</gene>
<dbReference type="InterPro" id="IPR036113">
    <property type="entry name" value="Asp/Glu-ADT_sf_sub_c"/>
</dbReference>
<dbReference type="GO" id="GO:0006450">
    <property type="term" value="P:regulation of translational fidelity"/>
    <property type="evidence" value="ECO:0007669"/>
    <property type="project" value="InterPro"/>
</dbReference>
<evidence type="ECO:0000256" key="1">
    <source>
        <dbReference type="HAMAP-Rule" id="MF_00122"/>
    </source>
</evidence>
<accession>A0A066TCH8</accession>